<gene>
    <name evidence="9" type="ORF">TSIB3V08_LOCUS5351</name>
</gene>
<keyword evidence="4 7" id="KW-1133">Transmembrane helix</keyword>
<dbReference type="SUPFAM" id="SSF103481">
    <property type="entry name" value="Multidrug resistance efflux transporter EmrE"/>
    <property type="match status" value="1"/>
</dbReference>
<evidence type="ECO:0000256" key="2">
    <source>
        <dbReference type="ARBA" id="ARBA00007230"/>
    </source>
</evidence>
<feature type="region of interest" description="Disordered" evidence="6">
    <location>
        <begin position="87"/>
        <end position="124"/>
    </location>
</feature>
<name>A0A7R9FZF9_TIMSH</name>
<comment type="subcellular location">
    <subcellularLocation>
        <location evidence="1">Membrane</location>
        <topology evidence="1">Multi-pass membrane protein</topology>
    </subcellularLocation>
</comment>
<evidence type="ECO:0000256" key="3">
    <source>
        <dbReference type="ARBA" id="ARBA00022692"/>
    </source>
</evidence>
<protein>
    <recommendedName>
        <fullName evidence="8">Ig-like domain-containing protein</fullName>
    </recommendedName>
</protein>
<sequence>MITCEAEEPTAASITIRWILIQSVCWEDFLQFDDGTMEKSDRPTFAHATDNRSHFIEYKDKVYQCAGHIVLEEYSDKQTISAPPAELKAKNSDSLPANDDTNVSNQQSKTKRDSVGTENNTTLKTQSVKNVLNPSKILHIFKGPIHRRMFQPGDHPVYTIPADGVYMLVLFISSRGRYNASVQIEMQGKYGYLSAADWPLLPFYGAMCLVYVVLGLAWLVISFCQWRDLLRIQFWIGGVILLGMLEKFTLYTAATGQRANGCLLKKINCFSAQSPDLGFILSEPIREERETRNATSRKRKPKKAATFYAEYQSINATGMSVKGAVLLAEIVSCGKRTLARMLVIIVSLGFGIVKPRLGPMLHRVVGTGGLYFVLASVESYLRVMHPKNDPSNQIFIASVPLAVLDSAICWWIFTSLVQTTRTLRLRRLVLGTAGRYGNTLTTELSRSCPEPSVIICSYFKAESVMDVQKLATTYEGNLVKLSLYRHFTNTLIFAVISSVVFMLYSIKYHKMVLCLTDWKELWVDEACWHILFSVLLLVIMILWRPTNNNQRYAFTPLLDAPEDDEDEEEQFVNDAFGVKMRGFRSNSPKPKSSNSVEEDLKWVEDNIPSSMGDTTLPILDSDELSEPNKSLLIERAPQVTPLPTCLSARPAFIPVLNRSTSRPVVSVVLASVRFDPDTWEPQVVDLRHPMVLEGAVALVIHNTDIMPVTRSISRILRWPTTIAGISFKKMTPVEVRSTIIPGPASTAGRILQRITLANIRATASCFVSIAEPGSWETHLFLHVQSFRGGGGFGADSWPISAFVQDLVELSDQEEQDPAEDQVHSRPKRNRKPPIWMSDYDVNTAANTMSSQRKKTRTATLHSLILTLLLSGGEGELQGVVGGTGSCGIRRIYGLNVRDRRGITIPYRYCLAPYHRMCMIPYRYCLAPYVYDTIPLLSGTVRVRYQYRYCLAPYVYDTIPLLSWHRTCTILCWCARTSTRKRRDTCTCDDMCRYLPGMSSPGSDGGAQGALPYDVTQFYIGLGLAVSSSVFIGSSFIIKKKALLRLNRAGSVRAGAGGFGYLKEWVWWAGLLTMGVGEAANFAAYAFAPASLVTPLGALSVLVAAVLASKFLNEKLNLLGKMGCFLCVLGSTIIVIHSPKDEEIESLDILLQKLQDPGFESYIVLVLIISVVIAFYVGPRYGHKNVAVYIILCSLVGSLTVMSCKGLGLALKDTISGQSNEMGNWLTWVFLLTVLVCITVQMNYLNKSLDLFNTGIVTPVYYVFFTTLVIVASAILFREWTSLSAQDMIGSICGFLTVIVAIILLNAFRDMEISLADVRGILRPKRELLPTSKHQEVYEDEEGLIGGHAPTYGSPGMTRSM</sequence>
<feature type="transmembrane region" description="Helical" evidence="7">
    <location>
        <begin position="1224"/>
        <end position="1243"/>
    </location>
</feature>
<feature type="transmembrane region" description="Helical" evidence="7">
    <location>
        <begin position="1118"/>
        <end position="1138"/>
    </location>
</feature>
<comment type="similarity">
    <text evidence="2">Belongs to the NIPA family.</text>
</comment>
<dbReference type="InterPro" id="IPR053937">
    <property type="entry name" value="GOST_TM"/>
</dbReference>
<evidence type="ECO:0000256" key="5">
    <source>
        <dbReference type="ARBA" id="ARBA00023136"/>
    </source>
</evidence>
<feature type="transmembrane region" description="Helical" evidence="7">
    <location>
        <begin position="1092"/>
        <end position="1111"/>
    </location>
</feature>
<evidence type="ECO:0000256" key="7">
    <source>
        <dbReference type="SAM" id="Phobius"/>
    </source>
</evidence>
<dbReference type="EMBL" id="OC002058">
    <property type="protein sequence ID" value="CAD7261207.1"/>
    <property type="molecule type" value="Genomic_DNA"/>
</dbReference>
<dbReference type="InterPro" id="IPR037185">
    <property type="entry name" value="EmrE-like"/>
</dbReference>
<feature type="transmembrane region" description="Helical" evidence="7">
    <location>
        <begin position="1288"/>
        <end position="1307"/>
    </location>
</feature>
<evidence type="ECO:0000256" key="6">
    <source>
        <dbReference type="SAM" id="MobiDB-lite"/>
    </source>
</evidence>
<reference evidence="9" key="1">
    <citation type="submission" date="2020-11" db="EMBL/GenBank/DDBJ databases">
        <authorList>
            <person name="Tran Van P."/>
        </authorList>
    </citation>
    <scope>NUCLEOTIDE SEQUENCE</scope>
</reference>
<feature type="transmembrane region" description="Helical" evidence="7">
    <location>
        <begin position="526"/>
        <end position="543"/>
    </location>
</feature>
<feature type="transmembrane region" description="Helical" evidence="7">
    <location>
        <begin position="157"/>
        <end position="178"/>
    </location>
</feature>
<dbReference type="GO" id="GO:0016020">
    <property type="term" value="C:membrane"/>
    <property type="evidence" value="ECO:0007669"/>
    <property type="project" value="UniProtKB-SubCell"/>
</dbReference>
<dbReference type="InterPro" id="IPR008521">
    <property type="entry name" value="Mg_trans_NIPA"/>
</dbReference>
<feature type="transmembrane region" description="Helical" evidence="7">
    <location>
        <begin position="1185"/>
        <end position="1209"/>
    </location>
</feature>
<organism evidence="9">
    <name type="scientific">Timema shepardi</name>
    <name type="common">Walking stick</name>
    <dbReference type="NCBI Taxonomy" id="629360"/>
    <lineage>
        <taxon>Eukaryota</taxon>
        <taxon>Metazoa</taxon>
        <taxon>Ecdysozoa</taxon>
        <taxon>Arthropoda</taxon>
        <taxon>Hexapoda</taxon>
        <taxon>Insecta</taxon>
        <taxon>Pterygota</taxon>
        <taxon>Neoptera</taxon>
        <taxon>Polyneoptera</taxon>
        <taxon>Phasmatodea</taxon>
        <taxon>Timematodea</taxon>
        <taxon>Timematoidea</taxon>
        <taxon>Timematidae</taxon>
        <taxon>Timema</taxon>
    </lineage>
</organism>
<feature type="transmembrane region" description="Helical" evidence="7">
    <location>
        <begin position="1158"/>
        <end position="1178"/>
    </location>
</feature>
<evidence type="ECO:0000256" key="4">
    <source>
        <dbReference type="ARBA" id="ARBA00022989"/>
    </source>
</evidence>
<feature type="transmembrane region" description="Helical" evidence="7">
    <location>
        <begin position="1017"/>
        <end position="1037"/>
    </location>
</feature>
<dbReference type="Pfam" id="PF05653">
    <property type="entry name" value="Mg_trans_NIPA"/>
    <property type="match status" value="1"/>
</dbReference>
<evidence type="ECO:0000313" key="9">
    <source>
        <dbReference type="EMBL" id="CAD7261207.1"/>
    </source>
</evidence>
<feature type="transmembrane region" description="Helical" evidence="7">
    <location>
        <begin position="487"/>
        <end position="506"/>
    </location>
</feature>
<evidence type="ECO:0000256" key="1">
    <source>
        <dbReference type="ARBA" id="ARBA00004141"/>
    </source>
</evidence>
<dbReference type="PANTHER" id="PTHR12570">
    <property type="match status" value="1"/>
</dbReference>
<dbReference type="Pfam" id="PF06814">
    <property type="entry name" value="GOST_TM"/>
    <property type="match status" value="3"/>
</dbReference>
<feature type="transmembrane region" description="Helical" evidence="7">
    <location>
        <begin position="198"/>
        <end position="221"/>
    </location>
</feature>
<dbReference type="GO" id="GO:0015095">
    <property type="term" value="F:magnesium ion transmembrane transporter activity"/>
    <property type="evidence" value="ECO:0007669"/>
    <property type="project" value="InterPro"/>
</dbReference>
<accession>A0A7R9FZF9</accession>
<proteinExistence type="inferred from homology"/>
<feature type="transmembrane region" description="Helical" evidence="7">
    <location>
        <begin position="393"/>
        <end position="413"/>
    </location>
</feature>
<feature type="transmembrane region" description="Helical" evidence="7">
    <location>
        <begin position="360"/>
        <end position="381"/>
    </location>
</feature>
<feature type="transmembrane region" description="Helical" evidence="7">
    <location>
        <begin position="1255"/>
        <end position="1276"/>
    </location>
</feature>
<evidence type="ECO:0000259" key="8">
    <source>
        <dbReference type="PROSITE" id="PS50835"/>
    </source>
</evidence>
<dbReference type="PANTHER" id="PTHR12570:SF92">
    <property type="entry name" value="SPICHTHYIN, ISOFORM B"/>
    <property type="match status" value="1"/>
</dbReference>
<feature type="region of interest" description="Disordered" evidence="6">
    <location>
        <begin position="813"/>
        <end position="833"/>
    </location>
</feature>
<feature type="compositionally biased region" description="Polar residues" evidence="6">
    <location>
        <begin position="92"/>
        <end position="108"/>
    </location>
</feature>
<feature type="domain" description="Ig-like" evidence="8">
    <location>
        <begin position="1"/>
        <end position="81"/>
    </location>
</feature>
<keyword evidence="3 7" id="KW-0812">Transmembrane</keyword>
<dbReference type="InterPro" id="IPR007110">
    <property type="entry name" value="Ig-like_dom"/>
</dbReference>
<dbReference type="PROSITE" id="PS50835">
    <property type="entry name" value="IG_LIKE"/>
    <property type="match status" value="1"/>
</dbReference>
<keyword evidence="5 7" id="KW-0472">Membrane</keyword>